<keyword evidence="3" id="KW-0804">Transcription</keyword>
<dbReference type="EMBL" id="JAMWFV010000022">
    <property type="protein sequence ID" value="MDG6146054.1"/>
    <property type="molecule type" value="Genomic_DNA"/>
</dbReference>
<dbReference type="GO" id="GO:0043565">
    <property type="term" value="F:sequence-specific DNA binding"/>
    <property type="evidence" value="ECO:0007669"/>
    <property type="project" value="InterPro"/>
</dbReference>
<name>A0A9X4SCU8_9LACT</name>
<evidence type="ECO:0000256" key="3">
    <source>
        <dbReference type="ARBA" id="ARBA00023163"/>
    </source>
</evidence>
<dbReference type="InterPro" id="IPR009057">
    <property type="entry name" value="Homeodomain-like_sf"/>
</dbReference>
<evidence type="ECO:0000256" key="1">
    <source>
        <dbReference type="ARBA" id="ARBA00023015"/>
    </source>
</evidence>
<dbReference type="Proteomes" id="UP001153199">
    <property type="component" value="Unassembled WGS sequence"/>
</dbReference>
<dbReference type="SUPFAM" id="SSF51182">
    <property type="entry name" value="RmlC-like cupins"/>
    <property type="match status" value="1"/>
</dbReference>
<dbReference type="InterPro" id="IPR020449">
    <property type="entry name" value="Tscrpt_reg_AraC-type_HTH"/>
</dbReference>
<keyword evidence="2" id="KW-0238">DNA-binding</keyword>
<dbReference type="Gene3D" id="1.10.10.60">
    <property type="entry name" value="Homeodomain-like"/>
    <property type="match status" value="2"/>
</dbReference>
<dbReference type="PRINTS" id="PR00032">
    <property type="entry name" value="HTHARAC"/>
</dbReference>
<dbReference type="InterPro" id="IPR018062">
    <property type="entry name" value="HTH_AraC-typ_CS"/>
</dbReference>
<gene>
    <name evidence="4" type="ORF">NF717_10410</name>
</gene>
<sequence length="322" mass="38131">MYKVSGEEFTHFWGFLETLDCYIKSEVGMVDELKSFDQDERREIAALVCQNTSSRLTYTAPYVRIIYVLKGSVAVYLDNKKFLYNEGMLILANKNTKIEYQELSSETVVTGFYFKLKYFNNGLLNQFIEESMLYRFFVESTSQDTENTSHYFIYQFSTMDDVHFYILSLLKQVVKMCYFNNKLTKAAFVLLIVEMSQMTDSCLCLHDSDISNNVLVKEILNFIENNIRTVSLENVSQKFHFHPNYLSALIKKETGYSYSEWLIKYRIDYSKKYLSQTDLTVQQIIEEVGYSDKTYFFNIFKKRVNMTPGAYRKYIRNRDRNE</sequence>
<evidence type="ECO:0000256" key="2">
    <source>
        <dbReference type="ARBA" id="ARBA00023125"/>
    </source>
</evidence>
<dbReference type="InterPro" id="IPR011051">
    <property type="entry name" value="RmlC_Cupin_sf"/>
</dbReference>
<keyword evidence="1" id="KW-0805">Transcription regulation</keyword>
<reference evidence="4" key="1">
    <citation type="submission" date="2022-06" db="EMBL/GenBank/DDBJ databases">
        <title>Lactococcus from bovine mastitis in China.</title>
        <authorList>
            <person name="Lin Y."/>
            <person name="Han B."/>
        </authorList>
    </citation>
    <scope>NUCLEOTIDE SEQUENCE</scope>
    <source>
        <strain evidence="4">Ningxia-I-26</strain>
    </source>
</reference>
<dbReference type="PROSITE" id="PS00041">
    <property type="entry name" value="HTH_ARAC_FAMILY_1"/>
    <property type="match status" value="1"/>
</dbReference>
<proteinExistence type="predicted"/>
<dbReference type="PANTHER" id="PTHR43280">
    <property type="entry name" value="ARAC-FAMILY TRANSCRIPTIONAL REGULATOR"/>
    <property type="match status" value="1"/>
</dbReference>
<dbReference type="RefSeq" id="WP_213496417.1">
    <property type="nucleotide sequence ID" value="NZ_BOVP01000004.1"/>
</dbReference>
<dbReference type="SUPFAM" id="SSF46689">
    <property type="entry name" value="Homeodomain-like"/>
    <property type="match status" value="1"/>
</dbReference>
<dbReference type="PROSITE" id="PS01124">
    <property type="entry name" value="HTH_ARAC_FAMILY_2"/>
    <property type="match status" value="1"/>
</dbReference>
<dbReference type="SMART" id="SM00342">
    <property type="entry name" value="HTH_ARAC"/>
    <property type="match status" value="1"/>
</dbReference>
<dbReference type="InterPro" id="IPR014710">
    <property type="entry name" value="RmlC-like_jellyroll"/>
</dbReference>
<evidence type="ECO:0000313" key="5">
    <source>
        <dbReference type="Proteomes" id="UP001153199"/>
    </source>
</evidence>
<dbReference type="InterPro" id="IPR018060">
    <property type="entry name" value="HTH_AraC"/>
</dbReference>
<keyword evidence="5" id="KW-1185">Reference proteome</keyword>
<evidence type="ECO:0000313" key="4">
    <source>
        <dbReference type="EMBL" id="MDG6146054.1"/>
    </source>
</evidence>
<organism evidence="4 5">
    <name type="scientific">Lactococcus formosensis</name>
    <dbReference type="NCBI Taxonomy" id="1281486"/>
    <lineage>
        <taxon>Bacteria</taxon>
        <taxon>Bacillati</taxon>
        <taxon>Bacillota</taxon>
        <taxon>Bacilli</taxon>
        <taxon>Lactobacillales</taxon>
        <taxon>Streptococcaceae</taxon>
        <taxon>Lactococcus</taxon>
    </lineage>
</organism>
<dbReference type="Gene3D" id="2.60.120.10">
    <property type="entry name" value="Jelly Rolls"/>
    <property type="match status" value="1"/>
</dbReference>
<dbReference type="AlphaFoldDB" id="A0A9X4SCU8"/>
<dbReference type="Pfam" id="PF12833">
    <property type="entry name" value="HTH_18"/>
    <property type="match status" value="1"/>
</dbReference>
<accession>A0A9X4SCU8</accession>
<dbReference type="GO" id="GO:0003700">
    <property type="term" value="F:DNA-binding transcription factor activity"/>
    <property type="evidence" value="ECO:0007669"/>
    <property type="project" value="InterPro"/>
</dbReference>
<dbReference type="PANTHER" id="PTHR43280:SF10">
    <property type="entry name" value="REGULATORY PROTEIN POCR"/>
    <property type="match status" value="1"/>
</dbReference>
<protein>
    <submittedName>
        <fullName evidence="4">AraC family transcriptional regulator</fullName>
    </submittedName>
</protein>
<comment type="caution">
    <text evidence="4">The sequence shown here is derived from an EMBL/GenBank/DDBJ whole genome shotgun (WGS) entry which is preliminary data.</text>
</comment>